<dbReference type="Proteomes" id="UP000199048">
    <property type="component" value="Unassembled WGS sequence"/>
</dbReference>
<dbReference type="NCBIfam" id="TIGR02937">
    <property type="entry name" value="sigma70-ECF"/>
    <property type="match status" value="1"/>
</dbReference>
<dbReference type="PANTHER" id="PTHR43133">
    <property type="entry name" value="RNA POLYMERASE ECF-TYPE SIGMA FACTO"/>
    <property type="match status" value="1"/>
</dbReference>
<dbReference type="InterPro" id="IPR013325">
    <property type="entry name" value="RNA_pol_sigma_r2"/>
</dbReference>
<dbReference type="PANTHER" id="PTHR43133:SF62">
    <property type="entry name" value="RNA POLYMERASE SIGMA FACTOR SIGZ"/>
    <property type="match status" value="1"/>
</dbReference>
<dbReference type="STRING" id="582667.SAMN05192568_101733"/>
<dbReference type="InterPro" id="IPR013324">
    <property type="entry name" value="RNA_pol_sigma_r3/r4-like"/>
</dbReference>
<feature type="domain" description="RNA polymerase sigma-70 region 2" evidence="7">
    <location>
        <begin position="45"/>
        <end position="112"/>
    </location>
</feature>
<evidence type="ECO:0000256" key="4">
    <source>
        <dbReference type="ARBA" id="ARBA00023125"/>
    </source>
</evidence>
<evidence type="ECO:0000259" key="8">
    <source>
        <dbReference type="Pfam" id="PF08281"/>
    </source>
</evidence>
<evidence type="ECO:0000256" key="2">
    <source>
        <dbReference type="ARBA" id="ARBA00023015"/>
    </source>
</evidence>
<keyword evidence="5 6" id="KW-0804">Transcription</keyword>
<evidence type="ECO:0000256" key="1">
    <source>
        <dbReference type="ARBA" id="ARBA00010641"/>
    </source>
</evidence>
<evidence type="ECO:0000256" key="5">
    <source>
        <dbReference type="ARBA" id="ARBA00023163"/>
    </source>
</evidence>
<gene>
    <name evidence="9" type="ORF">SAMN05192568_101733</name>
</gene>
<reference evidence="10" key="1">
    <citation type="submission" date="2016-10" db="EMBL/GenBank/DDBJ databases">
        <authorList>
            <person name="Varghese N."/>
            <person name="Submissions S."/>
        </authorList>
    </citation>
    <scope>NUCLEOTIDE SEQUENCE [LARGE SCALE GENOMIC DNA]</scope>
    <source>
        <strain evidence="10">BL36</strain>
    </source>
</reference>
<dbReference type="EMBL" id="FOTK01000017">
    <property type="protein sequence ID" value="SFM03609.1"/>
    <property type="molecule type" value="Genomic_DNA"/>
</dbReference>
<evidence type="ECO:0000313" key="9">
    <source>
        <dbReference type="EMBL" id="SFM03609.1"/>
    </source>
</evidence>
<dbReference type="AlphaFoldDB" id="A0A1I4MK69"/>
<protein>
    <recommendedName>
        <fullName evidence="6">RNA polymerase sigma factor</fullName>
    </recommendedName>
</protein>
<keyword evidence="10" id="KW-1185">Reference proteome</keyword>
<organism evidence="9 10">
    <name type="scientific">Methylobacterium pseudosasicola</name>
    <dbReference type="NCBI Taxonomy" id="582667"/>
    <lineage>
        <taxon>Bacteria</taxon>
        <taxon>Pseudomonadati</taxon>
        <taxon>Pseudomonadota</taxon>
        <taxon>Alphaproteobacteria</taxon>
        <taxon>Hyphomicrobiales</taxon>
        <taxon>Methylobacteriaceae</taxon>
        <taxon>Methylobacterium</taxon>
    </lineage>
</organism>
<dbReference type="InterPro" id="IPR014284">
    <property type="entry name" value="RNA_pol_sigma-70_dom"/>
</dbReference>
<dbReference type="Gene3D" id="1.10.10.10">
    <property type="entry name" value="Winged helix-like DNA-binding domain superfamily/Winged helix DNA-binding domain"/>
    <property type="match status" value="1"/>
</dbReference>
<dbReference type="Pfam" id="PF04542">
    <property type="entry name" value="Sigma70_r2"/>
    <property type="match status" value="1"/>
</dbReference>
<dbReference type="SUPFAM" id="SSF88946">
    <property type="entry name" value="Sigma2 domain of RNA polymerase sigma factors"/>
    <property type="match status" value="1"/>
</dbReference>
<feature type="domain" description="RNA polymerase sigma factor 70 region 4 type 2" evidence="8">
    <location>
        <begin position="145"/>
        <end position="197"/>
    </location>
</feature>
<dbReference type="InterPro" id="IPR039425">
    <property type="entry name" value="RNA_pol_sigma-70-like"/>
</dbReference>
<dbReference type="SUPFAM" id="SSF88659">
    <property type="entry name" value="Sigma3 and sigma4 domains of RNA polymerase sigma factors"/>
    <property type="match status" value="1"/>
</dbReference>
<sequence length="205" mass="22647">MAGPIFAAGATPDRVPPGLSGADEARLRRLLFEIGRGEAAALAELYDLTSPKLFGVILRIQRDRSLAEDILQDAYLRIWQAAGSYDPEAGRPLAWLCTIARNRAIDGLRRKGSVEVQGPVRDDGEDWVARLMDPHDDAAAFLDRDALAACLGRLEPAHRDCVMLAYCEGHSREELAQRYERPVNTIKTWLHRALASLKTCLEAVS</sequence>
<dbReference type="GO" id="GO:0006352">
    <property type="term" value="P:DNA-templated transcription initiation"/>
    <property type="evidence" value="ECO:0007669"/>
    <property type="project" value="InterPro"/>
</dbReference>
<dbReference type="InterPro" id="IPR036388">
    <property type="entry name" value="WH-like_DNA-bd_sf"/>
</dbReference>
<dbReference type="GO" id="GO:0016987">
    <property type="term" value="F:sigma factor activity"/>
    <property type="evidence" value="ECO:0007669"/>
    <property type="project" value="UniProtKB-KW"/>
</dbReference>
<keyword evidence="4 6" id="KW-0238">DNA-binding</keyword>
<name>A0A1I4MK69_9HYPH</name>
<comment type="similarity">
    <text evidence="1 6">Belongs to the sigma-70 factor family. ECF subfamily.</text>
</comment>
<dbReference type="InterPro" id="IPR013249">
    <property type="entry name" value="RNA_pol_sigma70_r4_t2"/>
</dbReference>
<dbReference type="Pfam" id="PF08281">
    <property type="entry name" value="Sigma70_r4_2"/>
    <property type="match status" value="1"/>
</dbReference>
<dbReference type="Gene3D" id="1.10.1740.10">
    <property type="match status" value="1"/>
</dbReference>
<keyword evidence="2 6" id="KW-0805">Transcription regulation</keyword>
<dbReference type="GO" id="GO:0003677">
    <property type="term" value="F:DNA binding"/>
    <property type="evidence" value="ECO:0007669"/>
    <property type="project" value="UniProtKB-KW"/>
</dbReference>
<dbReference type="InterPro" id="IPR007627">
    <property type="entry name" value="RNA_pol_sigma70_r2"/>
</dbReference>
<keyword evidence="3 6" id="KW-0731">Sigma factor</keyword>
<evidence type="ECO:0000256" key="3">
    <source>
        <dbReference type="ARBA" id="ARBA00023082"/>
    </source>
</evidence>
<proteinExistence type="inferred from homology"/>
<evidence type="ECO:0000313" key="10">
    <source>
        <dbReference type="Proteomes" id="UP000199048"/>
    </source>
</evidence>
<dbReference type="CDD" id="cd06171">
    <property type="entry name" value="Sigma70_r4"/>
    <property type="match status" value="1"/>
</dbReference>
<dbReference type="PROSITE" id="PS01063">
    <property type="entry name" value="SIGMA70_ECF"/>
    <property type="match status" value="1"/>
</dbReference>
<accession>A0A1I4MK69</accession>
<evidence type="ECO:0000259" key="7">
    <source>
        <dbReference type="Pfam" id="PF04542"/>
    </source>
</evidence>
<evidence type="ECO:0000256" key="6">
    <source>
        <dbReference type="RuleBase" id="RU000716"/>
    </source>
</evidence>
<dbReference type="InterPro" id="IPR000838">
    <property type="entry name" value="RNA_pol_sigma70_ECF_CS"/>
</dbReference>